<reference evidence="1" key="1">
    <citation type="submission" date="2023-06" db="EMBL/GenBank/DDBJ databases">
        <title>Cytophagales bacterium Strain LB-30, isolated from soil.</title>
        <authorList>
            <person name="Liu B."/>
        </authorList>
    </citation>
    <scope>NUCLEOTIDE SEQUENCE</scope>
    <source>
        <strain evidence="1">LB-30</strain>
    </source>
</reference>
<evidence type="ECO:0000313" key="2">
    <source>
        <dbReference type="Proteomes" id="UP001168552"/>
    </source>
</evidence>
<organism evidence="1 2">
    <name type="scientific">Shiella aurantiaca</name>
    <dbReference type="NCBI Taxonomy" id="3058365"/>
    <lineage>
        <taxon>Bacteria</taxon>
        <taxon>Pseudomonadati</taxon>
        <taxon>Bacteroidota</taxon>
        <taxon>Cytophagia</taxon>
        <taxon>Cytophagales</taxon>
        <taxon>Shiellaceae</taxon>
        <taxon>Shiella</taxon>
    </lineage>
</organism>
<protein>
    <submittedName>
        <fullName evidence="1">Uncharacterized protein</fullName>
    </submittedName>
</protein>
<keyword evidence="2" id="KW-1185">Reference proteome</keyword>
<evidence type="ECO:0000313" key="1">
    <source>
        <dbReference type="EMBL" id="MDN4166680.1"/>
    </source>
</evidence>
<comment type="caution">
    <text evidence="1">The sequence shown here is derived from an EMBL/GenBank/DDBJ whole genome shotgun (WGS) entry which is preliminary data.</text>
</comment>
<dbReference type="Proteomes" id="UP001168552">
    <property type="component" value="Unassembled WGS sequence"/>
</dbReference>
<name>A0ABT8F8B0_9BACT</name>
<sequence>MKKELKVKEFDKKQKLVDFVNANQEKIEIVTISSSQVSLNYKHFLWYYEKA</sequence>
<dbReference type="RefSeq" id="WP_320005218.1">
    <property type="nucleotide sequence ID" value="NZ_JAUHJS010000008.1"/>
</dbReference>
<proteinExistence type="predicted"/>
<gene>
    <name evidence="1" type="ORF">QWY31_14310</name>
</gene>
<dbReference type="EMBL" id="JAUHJS010000008">
    <property type="protein sequence ID" value="MDN4166680.1"/>
    <property type="molecule type" value="Genomic_DNA"/>
</dbReference>
<accession>A0ABT8F8B0</accession>